<reference evidence="2 3" key="1">
    <citation type="submission" date="2023-04" db="EMBL/GenBank/DDBJ databases">
        <title>Marinoamorphus aggregata gen. nov., sp. Nov., isolate from tissue of brittle star Ophioplocus japonicus.</title>
        <authorList>
            <person name="Kawano K."/>
            <person name="Sawayama S."/>
            <person name="Nakagawa S."/>
        </authorList>
    </citation>
    <scope>NUCLEOTIDE SEQUENCE [LARGE SCALE GENOMIC DNA]</scope>
    <source>
        <strain evidence="2 3">NKW23</strain>
    </source>
</reference>
<feature type="coiled-coil region" evidence="1">
    <location>
        <begin position="8"/>
        <end position="64"/>
    </location>
</feature>
<dbReference type="EMBL" id="BSYI01000040">
    <property type="protein sequence ID" value="GMG84641.1"/>
    <property type="molecule type" value="Genomic_DNA"/>
</dbReference>
<dbReference type="Gene3D" id="1.20.120.20">
    <property type="entry name" value="Apolipoprotein"/>
    <property type="match status" value="1"/>
</dbReference>
<sequence>MTDRKQFIESMKAQLDNIDEKISTYEKKMAEANERAASEYADRLDELRNIRADAAESLTEARDKADSEWAEFRDNAERRWNKITEASSDAFARLREGFTG</sequence>
<keyword evidence="1" id="KW-0175">Coiled coil</keyword>
<comment type="caution">
    <text evidence="2">The sequence shown here is derived from an EMBL/GenBank/DDBJ whole genome shotgun (WGS) entry which is preliminary data.</text>
</comment>
<evidence type="ECO:0008006" key="4">
    <source>
        <dbReference type="Google" id="ProtNLM"/>
    </source>
</evidence>
<organism evidence="2 3">
    <name type="scientific">Paralimibaculum aggregatum</name>
    <dbReference type="NCBI Taxonomy" id="3036245"/>
    <lineage>
        <taxon>Bacteria</taxon>
        <taxon>Pseudomonadati</taxon>
        <taxon>Pseudomonadota</taxon>
        <taxon>Alphaproteobacteria</taxon>
        <taxon>Rhodobacterales</taxon>
        <taxon>Paracoccaceae</taxon>
        <taxon>Paralimibaculum</taxon>
    </lineage>
</organism>
<keyword evidence="3" id="KW-1185">Reference proteome</keyword>
<evidence type="ECO:0000313" key="3">
    <source>
        <dbReference type="Proteomes" id="UP001239909"/>
    </source>
</evidence>
<proteinExistence type="predicted"/>
<name>A0ABQ6LPU7_9RHOB</name>
<dbReference type="Proteomes" id="UP001239909">
    <property type="component" value="Unassembled WGS sequence"/>
</dbReference>
<evidence type="ECO:0000256" key="1">
    <source>
        <dbReference type="SAM" id="Coils"/>
    </source>
</evidence>
<protein>
    <recommendedName>
        <fullName evidence="4">Coiled coil domain-containing protein</fullName>
    </recommendedName>
</protein>
<accession>A0ABQ6LPU7</accession>
<dbReference type="RefSeq" id="WP_285673724.1">
    <property type="nucleotide sequence ID" value="NZ_BSYI01000040.1"/>
</dbReference>
<evidence type="ECO:0000313" key="2">
    <source>
        <dbReference type="EMBL" id="GMG84641.1"/>
    </source>
</evidence>
<gene>
    <name evidence="2" type="ORF">LNKW23_38570</name>
</gene>